<dbReference type="AlphaFoldDB" id="A0AAI8MBW1"/>
<evidence type="ECO:0000313" key="2">
    <source>
        <dbReference type="Proteomes" id="UP000007886"/>
    </source>
</evidence>
<evidence type="ECO:0000313" key="1">
    <source>
        <dbReference type="EMBL" id="BAL75375.1"/>
    </source>
</evidence>
<dbReference type="Proteomes" id="UP000007886">
    <property type="component" value="Chromosome"/>
</dbReference>
<organism evidence="1 2">
    <name type="scientific">Bradyrhizobium cosmicum</name>
    <dbReference type="NCBI Taxonomy" id="1404864"/>
    <lineage>
        <taxon>Bacteria</taxon>
        <taxon>Pseudomonadati</taxon>
        <taxon>Pseudomonadota</taxon>
        <taxon>Alphaproteobacteria</taxon>
        <taxon>Hyphomicrobiales</taxon>
        <taxon>Nitrobacteraceae</taxon>
        <taxon>Bradyrhizobium</taxon>
    </lineage>
</organism>
<dbReference type="KEGG" id="brs:S23_21620"/>
<accession>A0AAI8MBW1</accession>
<reference evidence="1 2" key="1">
    <citation type="journal article" date="2012" name="Microbes Environ.">
        <title>Complete genome sequence of Bradyrhizobium sp. S23321: insights into symbiosis evolution in soil oligotrophs.</title>
        <authorList>
            <person name="Okubo T."/>
            <person name="Tsukui T."/>
            <person name="Maita H."/>
            <person name="Okamoto S."/>
            <person name="Oshima K."/>
            <person name="Fujisawa T."/>
            <person name="Saito A."/>
            <person name="Futamata H."/>
            <person name="Hattori R."/>
            <person name="Shimomura Y."/>
            <person name="Haruta S."/>
            <person name="Morimoto S."/>
            <person name="Wang Y."/>
            <person name="Sakai Y."/>
            <person name="Hattori M."/>
            <person name="Aizawa S."/>
            <person name="Nagashima K.V.P."/>
            <person name="Masuda S."/>
            <person name="Hattori T."/>
            <person name="Yamashita A."/>
            <person name="Bao Z."/>
            <person name="Hayatsu M."/>
            <person name="Kajiya-Kanegae H."/>
            <person name="Yoshinaga I."/>
            <person name="Sakamoto K."/>
            <person name="Toyota K."/>
            <person name="Nakao M."/>
            <person name="Kohara M."/>
            <person name="Anda M."/>
            <person name="Niwa R."/>
            <person name="Jung-Hwan P."/>
            <person name="Sameshima-Saito R."/>
            <person name="Tokuda S."/>
            <person name="Yamamoto S."/>
            <person name="Yamamoto S."/>
            <person name="Yokoyama T."/>
            <person name="Akutsu T."/>
            <person name="Nakamura Y."/>
            <person name="Nakahira-Yanaka Y."/>
            <person name="Takada Hoshino Y."/>
            <person name="Hirakawa H."/>
            <person name="Mitsui H."/>
            <person name="Terasawa K."/>
            <person name="Itakura M."/>
            <person name="Sato S."/>
            <person name="Ikeda-Ohtsubo W."/>
            <person name="Sakakura N."/>
            <person name="Kaminuma E."/>
            <person name="Minamisawa K."/>
        </authorList>
    </citation>
    <scope>NUCLEOTIDE SEQUENCE [LARGE SCALE GENOMIC DNA]</scope>
    <source>
        <strain evidence="1 2">S23321</strain>
    </source>
</reference>
<sequence length="83" mass="9361">MLRCARIEESVSHGARGLRGRVATAWSFDLEHRFTGRKHIGSDQLRRPDQDPGETGCAMDVHFIDGTTAEAELNNYVYTLKKL</sequence>
<name>A0AAI8MBW1_9BRAD</name>
<keyword evidence="2" id="KW-1185">Reference proteome</keyword>
<dbReference type="EMBL" id="AP012279">
    <property type="protein sequence ID" value="BAL75375.1"/>
    <property type="molecule type" value="Genomic_DNA"/>
</dbReference>
<proteinExistence type="predicted"/>
<gene>
    <name evidence="1" type="ORF">S23_21620</name>
</gene>
<protein>
    <submittedName>
        <fullName evidence="1">Uncharacterized protein</fullName>
    </submittedName>
</protein>